<dbReference type="EMBL" id="CM037619">
    <property type="protein sequence ID" value="KAH8007747.1"/>
    <property type="molecule type" value="Genomic_DNA"/>
</dbReference>
<proteinExistence type="predicted"/>
<evidence type="ECO:0000313" key="1">
    <source>
        <dbReference type="EMBL" id="KAH8007747.1"/>
    </source>
</evidence>
<gene>
    <name evidence="1" type="ORF">K3G42_025383</name>
</gene>
<sequence>MPLAALHYSFVPLHLTRASYRSSRGALPPTHRRPRARMQGNACTSLSLLLHYAVDWQGESSPPSPLLVNGLHASYFELVRFSPTVSTSEISNSPEDDATQIPMSQMSGSTPPAHDGTGLHQSENDC</sequence>
<keyword evidence="2" id="KW-1185">Reference proteome</keyword>
<dbReference type="Proteomes" id="UP000827872">
    <property type="component" value="Linkage Group LG06"/>
</dbReference>
<name>A0ACB8FQV9_9SAUR</name>
<protein>
    <submittedName>
        <fullName evidence="1">Uncharacterized protein</fullName>
    </submittedName>
</protein>
<organism evidence="1 2">
    <name type="scientific">Sphaerodactylus townsendi</name>
    <dbReference type="NCBI Taxonomy" id="933632"/>
    <lineage>
        <taxon>Eukaryota</taxon>
        <taxon>Metazoa</taxon>
        <taxon>Chordata</taxon>
        <taxon>Craniata</taxon>
        <taxon>Vertebrata</taxon>
        <taxon>Euteleostomi</taxon>
        <taxon>Lepidosauria</taxon>
        <taxon>Squamata</taxon>
        <taxon>Bifurcata</taxon>
        <taxon>Gekkota</taxon>
        <taxon>Sphaerodactylidae</taxon>
        <taxon>Sphaerodactylus</taxon>
    </lineage>
</organism>
<evidence type="ECO:0000313" key="2">
    <source>
        <dbReference type="Proteomes" id="UP000827872"/>
    </source>
</evidence>
<comment type="caution">
    <text evidence="1">The sequence shown here is derived from an EMBL/GenBank/DDBJ whole genome shotgun (WGS) entry which is preliminary data.</text>
</comment>
<reference evidence="1" key="1">
    <citation type="submission" date="2021-08" db="EMBL/GenBank/DDBJ databases">
        <title>The first chromosome-level gecko genome reveals the dynamic sex chromosomes of Neotropical dwarf geckos (Sphaerodactylidae: Sphaerodactylus).</title>
        <authorList>
            <person name="Pinto B.J."/>
            <person name="Keating S.E."/>
            <person name="Gamble T."/>
        </authorList>
    </citation>
    <scope>NUCLEOTIDE SEQUENCE</scope>
    <source>
        <strain evidence="1">TG3544</strain>
    </source>
</reference>
<accession>A0ACB8FQV9</accession>